<dbReference type="VEuPathDB" id="CryptoDB:Vbra_13133"/>
<proteinExistence type="inferred from homology"/>
<sequence length="619" mass="70032">MDPMSEVEYRRNWKPCAKCLIKTPEEMPGMEKLYWNLKELFVTHSALISPVYYAFPKDTDEVAEVVKKVHQARGVVRVRSGGLSYGPYSACRRGDIHYLFPFTPCVVMDLTRINHTQFRPPDRGLHEITIGGGALMEQLLQPFISRKIAIPFGGSGKVGVAAYIMGGGLGFMSRELGLLSDLVFRMTVVLADGSVMEGVSKEEESDLFWALRGGGGGNLAVVTEITLHLPANFAVSACEAGSRVYEMKYAEQAYQFWFDKAIDTADTEKWNLQFVLTPEEARINYVLDRDADIAFNDTEIPLKSQKHTRNLSEFYTNVLWPEEQSPRNESVFSYFLKYPLQWSALQGLRMGFAFARERGAQVMNLKQTKLICEPLGGKIDRYSQGESAFAWRQAQAFCYLRVSWVDVSRRRDFENHFIAYFQHPPFSQYVLGGYINFLHPSLGKYEDRYYGHNKEKLREVKETYDPDSFFNFPLAIRKADVPHSRHHRHVHRHPNIMDNGATYRHMTTAGAVFTLVSVMILFGSLALCLYCVKKEADPSFSVAQSTQQAGQRFMQMVATQNRVSPTRWGRPAEGGRKAGKSSTDGLVSYQPLVGEGEVRREGEGGVELGKVRKGGMGER</sequence>
<evidence type="ECO:0000256" key="7">
    <source>
        <dbReference type="SAM" id="Phobius"/>
    </source>
</evidence>
<dbReference type="Gene3D" id="3.30.465.10">
    <property type="match status" value="1"/>
</dbReference>
<dbReference type="GO" id="GO:0071949">
    <property type="term" value="F:FAD binding"/>
    <property type="evidence" value="ECO:0007669"/>
    <property type="project" value="InterPro"/>
</dbReference>
<dbReference type="EMBL" id="CDMY01000305">
    <property type="protein sequence ID" value="CEM01503.1"/>
    <property type="molecule type" value="Genomic_DNA"/>
</dbReference>
<dbReference type="InParanoid" id="A0A0G4ETW4"/>
<feature type="domain" description="FAD-binding PCMH-type" evidence="8">
    <location>
        <begin position="45"/>
        <end position="232"/>
    </location>
</feature>
<keyword evidence="7" id="KW-1133">Transmembrane helix</keyword>
<dbReference type="Proteomes" id="UP000041254">
    <property type="component" value="Unassembled WGS sequence"/>
</dbReference>
<feature type="region of interest" description="Disordered" evidence="6">
    <location>
        <begin position="560"/>
        <end position="594"/>
    </location>
</feature>
<evidence type="ECO:0000256" key="2">
    <source>
        <dbReference type="ARBA" id="ARBA00005466"/>
    </source>
</evidence>
<evidence type="ECO:0000313" key="10">
    <source>
        <dbReference type="Proteomes" id="UP000041254"/>
    </source>
</evidence>
<protein>
    <recommendedName>
        <fullName evidence="8">FAD-binding PCMH-type domain-containing protein</fullName>
    </recommendedName>
</protein>
<feature type="transmembrane region" description="Helical" evidence="7">
    <location>
        <begin position="511"/>
        <end position="532"/>
    </location>
</feature>
<keyword evidence="5" id="KW-0560">Oxidoreductase</keyword>
<dbReference type="InterPro" id="IPR050416">
    <property type="entry name" value="FAD-linked_Oxidoreductase"/>
</dbReference>
<dbReference type="InterPro" id="IPR006094">
    <property type="entry name" value="Oxid_FAD_bind_N"/>
</dbReference>
<dbReference type="Pfam" id="PF08031">
    <property type="entry name" value="BBE"/>
    <property type="match status" value="1"/>
</dbReference>
<gene>
    <name evidence="9" type="ORF">Vbra_13133</name>
</gene>
<keyword evidence="10" id="KW-1185">Reference proteome</keyword>
<keyword evidence="7" id="KW-0472">Membrane</keyword>
<evidence type="ECO:0000313" key="9">
    <source>
        <dbReference type="EMBL" id="CEM01503.1"/>
    </source>
</evidence>
<dbReference type="SUPFAM" id="SSF56176">
    <property type="entry name" value="FAD-binding/transporter-associated domain-like"/>
    <property type="match status" value="1"/>
</dbReference>
<dbReference type="GO" id="GO:0016491">
    <property type="term" value="F:oxidoreductase activity"/>
    <property type="evidence" value="ECO:0007669"/>
    <property type="project" value="UniProtKB-KW"/>
</dbReference>
<evidence type="ECO:0000256" key="1">
    <source>
        <dbReference type="ARBA" id="ARBA00001974"/>
    </source>
</evidence>
<dbReference type="OrthoDB" id="407275at2759"/>
<feature type="region of interest" description="Disordered" evidence="6">
    <location>
        <begin position="600"/>
        <end position="619"/>
    </location>
</feature>
<dbReference type="PROSITE" id="PS51387">
    <property type="entry name" value="FAD_PCMH"/>
    <property type="match status" value="1"/>
</dbReference>
<dbReference type="PANTHER" id="PTHR42973">
    <property type="entry name" value="BINDING OXIDOREDUCTASE, PUTATIVE (AFU_ORTHOLOGUE AFUA_1G17690)-RELATED"/>
    <property type="match status" value="1"/>
</dbReference>
<dbReference type="AlphaFoldDB" id="A0A0G4ETW4"/>
<reference evidence="9 10" key="1">
    <citation type="submission" date="2014-11" db="EMBL/GenBank/DDBJ databases">
        <authorList>
            <person name="Zhu J."/>
            <person name="Qi W."/>
            <person name="Song R."/>
        </authorList>
    </citation>
    <scope>NUCLEOTIDE SEQUENCE [LARGE SCALE GENOMIC DNA]</scope>
</reference>
<dbReference type="Gene3D" id="3.40.462.20">
    <property type="match status" value="1"/>
</dbReference>
<dbReference type="InterPro" id="IPR016169">
    <property type="entry name" value="FAD-bd_PCMH_sub2"/>
</dbReference>
<dbReference type="InterPro" id="IPR016166">
    <property type="entry name" value="FAD-bd_PCMH"/>
</dbReference>
<evidence type="ECO:0000256" key="4">
    <source>
        <dbReference type="ARBA" id="ARBA00022827"/>
    </source>
</evidence>
<keyword evidence="7" id="KW-0812">Transmembrane</keyword>
<accession>A0A0G4ETW4</accession>
<evidence type="ECO:0000256" key="5">
    <source>
        <dbReference type="ARBA" id="ARBA00023002"/>
    </source>
</evidence>
<evidence type="ECO:0000256" key="3">
    <source>
        <dbReference type="ARBA" id="ARBA00022630"/>
    </source>
</evidence>
<evidence type="ECO:0000259" key="8">
    <source>
        <dbReference type="PROSITE" id="PS51387"/>
    </source>
</evidence>
<dbReference type="PANTHER" id="PTHR42973:SF39">
    <property type="entry name" value="FAD-BINDING PCMH-TYPE DOMAIN-CONTAINING PROTEIN"/>
    <property type="match status" value="1"/>
</dbReference>
<comment type="similarity">
    <text evidence="2">Belongs to the oxygen-dependent FAD-linked oxidoreductase family.</text>
</comment>
<name>A0A0G4ETW4_VITBC</name>
<comment type="cofactor">
    <cofactor evidence="1">
        <name>FAD</name>
        <dbReference type="ChEBI" id="CHEBI:57692"/>
    </cofactor>
</comment>
<keyword evidence="4" id="KW-0274">FAD</keyword>
<keyword evidence="3" id="KW-0285">Flavoprotein</keyword>
<dbReference type="Pfam" id="PF01565">
    <property type="entry name" value="FAD_binding_4"/>
    <property type="match status" value="1"/>
</dbReference>
<dbReference type="InterPro" id="IPR012951">
    <property type="entry name" value="BBE"/>
</dbReference>
<dbReference type="PhylomeDB" id="A0A0G4ETW4"/>
<evidence type="ECO:0000256" key="6">
    <source>
        <dbReference type="SAM" id="MobiDB-lite"/>
    </source>
</evidence>
<dbReference type="InterPro" id="IPR036318">
    <property type="entry name" value="FAD-bd_PCMH-like_sf"/>
</dbReference>
<organism evidence="9 10">
    <name type="scientific">Vitrella brassicaformis (strain CCMP3155)</name>
    <dbReference type="NCBI Taxonomy" id="1169540"/>
    <lineage>
        <taxon>Eukaryota</taxon>
        <taxon>Sar</taxon>
        <taxon>Alveolata</taxon>
        <taxon>Colpodellida</taxon>
        <taxon>Vitrellaceae</taxon>
        <taxon>Vitrella</taxon>
    </lineage>
</organism>